<dbReference type="OMA" id="CNECAST"/>
<dbReference type="PANTHER" id="PTHR37984">
    <property type="entry name" value="PROTEIN CBG26694"/>
    <property type="match status" value="1"/>
</dbReference>
<dbReference type="KEGG" id="spu:115929276"/>
<dbReference type="EnsemblMetazoa" id="XM_030997972">
    <property type="protein sequence ID" value="XP_030853832"/>
    <property type="gene ID" value="LOC115929276"/>
</dbReference>
<dbReference type="InterPro" id="IPR041588">
    <property type="entry name" value="Integrase_H2C2"/>
</dbReference>
<reference evidence="3" key="1">
    <citation type="submission" date="2015-02" db="EMBL/GenBank/DDBJ databases">
        <title>Genome sequencing for Strongylocentrotus purpuratus.</title>
        <authorList>
            <person name="Murali S."/>
            <person name="Liu Y."/>
            <person name="Vee V."/>
            <person name="English A."/>
            <person name="Wang M."/>
            <person name="Skinner E."/>
            <person name="Han Y."/>
            <person name="Muzny D.M."/>
            <person name="Worley K.C."/>
            <person name="Gibbs R.A."/>
        </authorList>
    </citation>
    <scope>NUCLEOTIDE SEQUENCE</scope>
</reference>
<feature type="domain" description="Integrase zinc-binding" evidence="1">
    <location>
        <begin position="42"/>
        <end position="95"/>
    </location>
</feature>
<dbReference type="RefSeq" id="XP_030853832.1">
    <property type="nucleotide sequence ID" value="XM_030997972.1"/>
</dbReference>
<evidence type="ECO:0000259" key="1">
    <source>
        <dbReference type="Pfam" id="PF17921"/>
    </source>
</evidence>
<sequence length="138" mass="16313">MQGWPSSRNLDDEVRPFARKKTELTIEDDVLLWGQRVVIPQDPDMRTRIVDELHATHPDIVKMKALARSFVWWPGIDRCLEQKVRTCSVCQEHQNNPQAAPIHPWEFPERPWMRIHIDYPSIENQDVLIVVDAHCKWI</sequence>
<dbReference type="Proteomes" id="UP000007110">
    <property type="component" value="Unassembled WGS sequence"/>
</dbReference>
<dbReference type="Pfam" id="PF17921">
    <property type="entry name" value="Integrase_H2C2"/>
    <property type="match status" value="1"/>
</dbReference>
<accession>A0A7M7PR48</accession>
<dbReference type="OrthoDB" id="8035539at2759"/>
<reference evidence="2" key="2">
    <citation type="submission" date="2021-01" db="UniProtKB">
        <authorList>
            <consortium name="EnsemblMetazoa"/>
        </authorList>
    </citation>
    <scope>IDENTIFICATION</scope>
</reference>
<name>A0A7M7PR48_STRPU</name>
<dbReference type="GeneID" id="115929276"/>
<proteinExistence type="predicted"/>
<evidence type="ECO:0000313" key="2">
    <source>
        <dbReference type="EnsemblMetazoa" id="XP_030853832"/>
    </source>
</evidence>
<keyword evidence="3" id="KW-1185">Reference proteome</keyword>
<dbReference type="Gene3D" id="1.10.340.70">
    <property type="match status" value="1"/>
</dbReference>
<dbReference type="InterPro" id="IPR050951">
    <property type="entry name" value="Retrovirus_Pol_polyprotein"/>
</dbReference>
<organism evidence="2 3">
    <name type="scientific">Strongylocentrotus purpuratus</name>
    <name type="common">Purple sea urchin</name>
    <dbReference type="NCBI Taxonomy" id="7668"/>
    <lineage>
        <taxon>Eukaryota</taxon>
        <taxon>Metazoa</taxon>
        <taxon>Echinodermata</taxon>
        <taxon>Eleutherozoa</taxon>
        <taxon>Echinozoa</taxon>
        <taxon>Echinoidea</taxon>
        <taxon>Euechinoidea</taxon>
        <taxon>Echinacea</taxon>
        <taxon>Camarodonta</taxon>
        <taxon>Echinidea</taxon>
        <taxon>Strongylocentrotidae</taxon>
        <taxon>Strongylocentrotus</taxon>
    </lineage>
</organism>
<dbReference type="FunFam" id="1.10.340.70:FF:000003">
    <property type="entry name" value="Protein CBG25708"/>
    <property type="match status" value="1"/>
</dbReference>
<protein>
    <recommendedName>
        <fullName evidence="1">Integrase zinc-binding domain-containing protein</fullName>
    </recommendedName>
</protein>
<dbReference type="AlphaFoldDB" id="A0A7M7PR48"/>
<dbReference type="InParanoid" id="A0A7M7PR48"/>
<evidence type="ECO:0000313" key="3">
    <source>
        <dbReference type="Proteomes" id="UP000007110"/>
    </source>
</evidence>
<dbReference type="PANTHER" id="PTHR37984:SF5">
    <property type="entry name" value="PROTEIN NYNRIN-LIKE"/>
    <property type="match status" value="1"/>
</dbReference>